<comment type="caution">
    <text evidence="1">The sequence shown here is derived from an EMBL/GenBank/DDBJ whole genome shotgun (WGS) entry which is preliminary data.</text>
</comment>
<keyword evidence="2" id="KW-1185">Reference proteome</keyword>
<dbReference type="EMBL" id="JASPKY010000033">
    <property type="protein sequence ID" value="KAK9747202.1"/>
    <property type="molecule type" value="Genomic_DNA"/>
</dbReference>
<evidence type="ECO:0000313" key="2">
    <source>
        <dbReference type="Proteomes" id="UP001458880"/>
    </source>
</evidence>
<evidence type="ECO:0000313" key="1">
    <source>
        <dbReference type="EMBL" id="KAK9747202.1"/>
    </source>
</evidence>
<organism evidence="1 2">
    <name type="scientific">Popillia japonica</name>
    <name type="common">Japanese beetle</name>
    <dbReference type="NCBI Taxonomy" id="7064"/>
    <lineage>
        <taxon>Eukaryota</taxon>
        <taxon>Metazoa</taxon>
        <taxon>Ecdysozoa</taxon>
        <taxon>Arthropoda</taxon>
        <taxon>Hexapoda</taxon>
        <taxon>Insecta</taxon>
        <taxon>Pterygota</taxon>
        <taxon>Neoptera</taxon>
        <taxon>Endopterygota</taxon>
        <taxon>Coleoptera</taxon>
        <taxon>Polyphaga</taxon>
        <taxon>Scarabaeiformia</taxon>
        <taxon>Scarabaeidae</taxon>
        <taxon>Rutelinae</taxon>
        <taxon>Popillia</taxon>
    </lineage>
</organism>
<dbReference type="Proteomes" id="UP001458880">
    <property type="component" value="Unassembled WGS sequence"/>
</dbReference>
<gene>
    <name evidence="1" type="ORF">QE152_g5496</name>
</gene>
<accession>A0AAW1MNI9</accession>
<proteinExistence type="predicted"/>
<dbReference type="AlphaFoldDB" id="A0AAW1MNI9"/>
<protein>
    <submittedName>
        <fullName evidence="1">Uncharacterized protein</fullName>
    </submittedName>
</protein>
<sequence>MATLLRARLVLEIGHGVAPLRLFSSLSEILQTNLCHNLPRILQSSESGLETIPLGPQGKYQDWSCGDGSFRGRLWK</sequence>
<reference evidence="1 2" key="1">
    <citation type="journal article" date="2024" name="BMC Genomics">
        <title>De novo assembly and annotation of Popillia japonica's genome with initial clues to its potential as an invasive pest.</title>
        <authorList>
            <person name="Cucini C."/>
            <person name="Boschi S."/>
            <person name="Funari R."/>
            <person name="Cardaioli E."/>
            <person name="Iannotti N."/>
            <person name="Marturano G."/>
            <person name="Paoli F."/>
            <person name="Bruttini M."/>
            <person name="Carapelli A."/>
            <person name="Frati F."/>
            <person name="Nardi F."/>
        </authorList>
    </citation>
    <scope>NUCLEOTIDE SEQUENCE [LARGE SCALE GENOMIC DNA]</scope>
    <source>
        <strain evidence="1">DMR45628</strain>
    </source>
</reference>
<name>A0AAW1MNI9_POPJA</name>